<name>A0AAV1AVV9_VICFA</name>
<sequence length="119" mass="12764">MLSPNSASAASYKSLSAYLSFNERKPDGLVTTSVSIEEFPEAYENTRIEENNDSNIVSLLSGGQSPSLPLHLDANGDISKVDSDRKELQSKDGINAVLDSQSILVLTSSRNASRGTLCQ</sequence>
<organism evidence="1 2">
    <name type="scientific">Vicia faba</name>
    <name type="common">Broad bean</name>
    <name type="synonym">Faba vulgaris</name>
    <dbReference type="NCBI Taxonomy" id="3906"/>
    <lineage>
        <taxon>Eukaryota</taxon>
        <taxon>Viridiplantae</taxon>
        <taxon>Streptophyta</taxon>
        <taxon>Embryophyta</taxon>
        <taxon>Tracheophyta</taxon>
        <taxon>Spermatophyta</taxon>
        <taxon>Magnoliopsida</taxon>
        <taxon>eudicotyledons</taxon>
        <taxon>Gunneridae</taxon>
        <taxon>Pentapetalae</taxon>
        <taxon>rosids</taxon>
        <taxon>fabids</taxon>
        <taxon>Fabales</taxon>
        <taxon>Fabaceae</taxon>
        <taxon>Papilionoideae</taxon>
        <taxon>50 kb inversion clade</taxon>
        <taxon>NPAAA clade</taxon>
        <taxon>Hologalegina</taxon>
        <taxon>IRL clade</taxon>
        <taxon>Fabeae</taxon>
        <taxon>Vicia</taxon>
    </lineage>
</organism>
<keyword evidence="2" id="KW-1185">Reference proteome</keyword>
<gene>
    <name evidence="1" type="ORF">VFH_V129680</name>
</gene>
<accession>A0AAV1AVV9</accession>
<evidence type="ECO:0000313" key="2">
    <source>
        <dbReference type="Proteomes" id="UP001157006"/>
    </source>
</evidence>
<dbReference type="Proteomes" id="UP001157006">
    <property type="component" value="Chromosome 5"/>
</dbReference>
<protein>
    <submittedName>
        <fullName evidence="1">Uncharacterized protein</fullName>
    </submittedName>
</protein>
<proteinExistence type="predicted"/>
<dbReference type="EMBL" id="OX451740">
    <property type="protein sequence ID" value="CAI8614441.1"/>
    <property type="molecule type" value="Genomic_DNA"/>
</dbReference>
<reference evidence="1 2" key="1">
    <citation type="submission" date="2023-01" db="EMBL/GenBank/DDBJ databases">
        <authorList>
            <person name="Kreplak J."/>
        </authorList>
    </citation>
    <scope>NUCLEOTIDE SEQUENCE [LARGE SCALE GENOMIC DNA]</scope>
</reference>
<evidence type="ECO:0000313" key="1">
    <source>
        <dbReference type="EMBL" id="CAI8614441.1"/>
    </source>
</evidence>
<dbReference type="AlphaFoldDB" id="A0AAV1AVV9"/>